<evidence type="ECO:0000256" key="3">
    <source>
        <dbReference type="SAM" id="SignalP"/>
    </source>
</evidence>
<sequence>MFLSVSSSARWSITLEVLLLFTSAIFAQSCSESSPCKPLQGGQRFKTPKQVISSGGRLQTSLLVDVTEFQVDWLNSLRRLYNNSFPSPTLRIKPGDVVSLNLINNLQEPDFSGAAINELRHPNTTNVHTHGLHISSKAPQDDVFLEIGPTQSYSYKYNIDDKQARGTYWYHPHFHGSSYFQVLGGMAGMIVVEDDPAEMSTDLDAVSCPNNCENDLQMVLQLFQYSTDEDGSFSVAQKDLHDYEGFRLNDVTVDKSSTTLEDWLEDPTNEIKYVLVNGLLQPTLVMQPGQVKRFRLLNAGGLYALAVHLVNTNDGSSCTVKEIALDGMYLDQPRDLGTGRSVLFAASRVDWLVKCPIPGTYELRSTFLPDDHLSMGEHPSFNGTLLTLVVNGSEVLNSAMPSTLPSRPSYASDLRDVTEKDIDSRFVVEVTPTDTIGREDFSESNIRYKARVNTIQEWHLVNTEYVTSHPIHMHVNHMQVISYNPYIGPYGVDDGGSNWKLFGQNGTGCTWQHQNYDKSVTITSPSDALNYLGHDEKQSSGGSGTIGYAQIGEHRDVILVPPLGNITVRFRTHKYTGPVVVHCHLQSDADQGMMMTTEIVDEGASVEASITSAGAYPSSCFRNDPVYQPGNDSPPSSSVTKSLHRSLAVPERLNNNLP</sequence>
<evidence type="ECO:0000313" key="7">
    <source>
        <dbReference type="Proteomes" id="UP001642483"/>
    </source>
</evidence>
<comment type="similarity">
    <text evidence="1">Belongs to the multicopper oxidase family.</text>
</comment>
<evidence type="ECO:0000259" key="5">
    <source>
        <dbReference type="Pfam" id="PF07732"/>
    </source>
</evidence>
<evidence type="ECO:0000256" key="2">
    <source>
        <dbReference type="SAM" id="MobiDB-lite"/>
    </source>
</evidence>
<evidence type="ECO:0008006" key="8">
    <source>
        <dbReference type="Google" id="ProtNLM"/>
    </source>
</evidence>
<feature type="compositionally biased region" description="Polar residues" evidence="2">
    <location>
        <begin position="630"/>
        <end position="641"/>
    </location>
</feature>
<evidence type="ECO:0000259" key="4">
    <source>
        <dbReference type="Pfam" id="PF07731"/>
    </source>
</evidence>
<dbReference type="InterPro" id="IPR011707">
    <property type="entry name" value="Cu-oxidase-like_N"/>
</dbReference>
<dbReference type="PANTHER" id="PTHR11709:SF518">
    <property type="entry name" value="MULTICOPPER OXIDASE"/>
    <property type="match status" value="1"/>
</dbReference>
<feature type="chain" id="PRO_5045511091" description="Laccase" evidence="3">
    <location>
        <begin position="28"/>
        <end position="658"/>
    </location>
</feature>
<evidence type="ECO:0000313" key="6">
    <source>
        <dbReference type="EMBL" id="CAK8689526.1"/>
    </source>
</evidence>
<keyword evidence="3" id="KW-0732">Signal</keyword>
<name>A0ABP0GCL4_CLALP</name>
<proteinExistence type="inferred from homology"/>
<evidence type="ECO:0000256" key="1">
    <source>
        <dbReference type="ARBA" id="ARBA00010609"/>
    </source>
</evidence>
<keyword evidence="7" id="KW-1185">Reference proteome</keyword>
<dbReference type="InterPro" id="IPR008972">
    <property type="entry name" value="Cupredoxin"/>
</dbReference>
<accession>A0ABP0GCL4</accession>
<organism evidence="6 7">
    <name type="scientific">Clavelina lepadiformis</name>
    <name type="common">Light-bulb sea squirt</name>
    <name type="synonym">Ascidia lepadiformis</name>
    <dbReference type="NCBI Taxonomy" id="159417"/>
    <lineage>
        <taxon>Eukaryota</taxon>
        <taxon>Metazoa</taxon>
        <taxon>Chordata</taxon>
        <taxon>Tunicata</taxon>
        <taxon>Ascidiacea</taxon>
        <taxon>Aplousobranchia</taxon>
        <taxon>Clavelinidae</taxon>
        <taxon>Clavelina</taxon>
    </lineage>
</organism>
<dbReference type="PANTHER" id="PTHR11709">
    <property type="entry name" value="MULTI-COPPER OXIDASE"/>
    <property type="match status" value="1"/>
</dbReference>
<gene>
    <name evidence="6" type="ORF">CVLEPA_LOCUS21515</name>
</gene>
<dbReference type="InterPro" id="IPR045087">
    <property type="entry name" value="Cu-oxidase_fam"/>
</dbReference>
<dbReference type="InterPro" id="IPR011706">
    <property type="entry name" value="Cu-oxidase_C"/>
</dbReference>
<feature type="signal peptide" evidence="3">
    <location>
        <begin position="1"/>
        <end position="27"/>
    </location>
</feature>
<protein>
    <recommendedName>
        <fullName evidence="8">Laccase</fullName>
    </recommendedName>
</protein>
<dbReference type="EMBL" id="CAWYQH010000108">
    <property type="protein sequence ID" value="CAK8689526.1"/>
    <property type="molecule type" value="Genomic_DNA"/>
</dbReference>
<feature type="domain" description="Plastocyanin-like" evidence="4">
    <location>
        <begin position="431"/>
        <end position="598"/>
    </location>
</feature>
<reference evidence="6 7" key="1">
    <citation type="submission" date="2024-02" db="EMBL/GenBank/DDBJ databases">
        <authorList>
            <person name="Daric V."/>
            <person name="Darras S."/>
        </authorList>
    </citation>
    <scope>NUCLEOTIDE SEQUENCE [LARGE SCALE GENOMIC DNA]</scope>
</reference>
<feature type="region of interest" description="Disordered" evidence="2">
    <location>
        <begin position="624"/>
        <end position="658"/>
    </location>
</feature>
<dbReference type="Pfam" id="PF07732">
    <property type="entry name" value="Cu-oxidase_3"/>
    <property type="match status" value="1"/>
</dbReference>
<dbReference type="Proteomes" id="UP001642483">
    <property type="component" value="Unassembled WGS sequence"/>
</dbReference>
<dbReference type="Pfam" id="PF07731">
    <property type="entry name" value="Cu-oxidase_2"/>
    <property type="match status" value="1"/>
</dbReference>
<feature type="domain" description="Plastocyanin-like" evidence="5">
    <location>
        <begin position="116"/>
        <end position="195"/>
    </location>
</feature>
<comment type="caution">
    <text evidence="6">The sequence shown here is derived from an EMBL/GenBank/DDBJ whole genome shotgun (WGS) entry which is preliminary data.</text>
</comment>
<dbReference type="CDD" id="cd13853">
    <property type="entry name" value="CuRO_1_Tth-MCO_like"/>
    <property type="match status" value="1"/>
</dbReference>
<dbReference type="SUPFAM" id="SSF49503">
    <property type="entry name" value="Cupredoxins"/>
    <property type="match status" value="3"/>
</dbReference>
<dbReference type="Gene3D" id="2.60.40.420">
    <property type="entry name" value="Cupredoxins - blue copper proteins"/>
    <property type="match status" value="3"/>
</dbReference>